<proteinExistence type="predicted"/>
<dbReference type="GO" id="GO:0005930">
    <property type="term" value="C:axoneme"/>
    <property type="evidence" value="ECO:0007669"/>
    <property type="project" value="UniProtKB-SubCell"/>
</dbReference>
<dbReference type="InterPro" id="IPR032675">
    <property type="entry name" value="LRR_dom_sf"/>
</dbReference>
<evidence type="ECO:0000313" key="2">
    <source>
        <dbReference type="EMBL" id="CAK0787546.1"/>
    </source>
</evidence>
<keyword evidence="3" id="KW-1185">Reference proteome</keyword>
<comment type="caution">
    <text evidence="2">The sequence shown here is derived from an EMBL/GenBank/DDBJ whole genome shotgun (WGS) entry which is preliminary data.</text>
</comment>
<reference evidence="2 3" key="1">
    <citation type="submission" date="2023-10" db="EMBL/GenBank/DDBJ databases">
        <authorList>
            <person name="Maclean D."/>
            <person name="Macfadyen A."/>
        </authorList>
    </citation>
    <scope>NUCLEOTIDE SEQUENCE [LARGE SCALE GENOMIC DNA]</scope>
</reference>
<dbReference type="AlphaFoldDB" id="A0AAV1IJP2"/>
<evidence type="ECO:0000313" key="3">
    <source>
        <dbReference type="Proteomes" id="UP001314263"/>
    </source>
</evidence>
<protein>
    <submittedName>
        <fullName evidence="2">Uncharacterized protein</fullName>
    </submittedName>
</protein>
<dbReference type="EMBL" id="CAUYUE010000017">
    <property type="protein sequence ID" value="CAK0787546.1"/>
    <property type="molecule type" value="Genomic_DNA"/>
</dbReference>
<organism evidence="2 3">
    <name type="scientific">Coccomyxa viridis</name>
    <dbReference type="NCBI Taxonomy" id="1274662"/>
    <lineage>
        <taxon>Eukaryota</taxon>
        <taxon>Viridiplantae</taxon>
        <taxon>Chlorophyta</taxon>
        <taxon>core chlorophytes</taxon>
        <taxon>Trebouxiophyceae</taxon>
        <taxon>Trebouxiophyceae incertae sedis</taxon>
        <taxon>Coccomyxaceae</taxon>
        <taxon>Coccomyxa</taxon>
    </lineage>
</organism>
<sequence>MLRLLVKEICITTPIAQSSLEALANTYSNLAVLYIDLEYEYEDEIRPLDWEIVHLPKLRDLRLSHSPQHTIIFTDANTPSLVSLRVENPGPAAEKFMVSLPELTHVDIQHIQVCDPRGFGPSLSACPKLKHFSSYKLWGLGLRGRDVHKLSLPKCATLCLWRADDLNRIEIEAPKLERLDLQACYGLDHVRLAAGPGPQVKVIIVNACIGAASRAHLAEHPRVGRHNLIRKDEFSDPYGDVGGSEGEEDELGDQGFEYFGDFEEADDLDDELDDEVDIPEAFGHFGLEYNAAHAIWQAMMNAHADN</sequence>
<name>A0AAV1IJP2_9CHLO</name>
<accession>A0AAV1IJP2</accession>
<gene>
    <name evidence="2" type="ORF">CVIRNUC_010767</name>
</gene>
<dbReference type="Proteomes" id="UP001314263">
    <property type="component" value="Unassembled WGS sequence"/>
</dbReference>
<evidence type="ECO:0000256" key="1">
    <source>
        <dbReference type="ARBA" id="ARBA00004430"/>
    </source>
</evidence>
<dbReference type="SUPFAM" id="SSF52047">
    <property type="entry name" value="RNI-like"/>
    <property type="match status" value="1"/>
</dbReference>
<dbReference type="Gene3D" id="3.80.10.10">
    <property type="entry name" value="Ribonuclease Inhibitor"/>
    <property type="match status" value="1"/>
</dbReference>
<comment type="subcellular location">
    <subcellularLocation>
        <location evidence="1">Cytoplasm</location>
        <location evidence="1">Cytoskeleton</location>
        <location evidence="1">Cilium axoneme</location>
    </subcellularLocation>
</comment>